<evidence type="ECO:0000256" key="2">
    <source>
        <dbReference type="ARBA" id="ARBA00022475"/>
    </source>
</evidence>
<feature type="transmembrane region" description="Helical" evidence="6">
    <location>
        <begin position="231"/>
        <end position="257"/>
    </location>
</feature>
<dbReference type="InterPro" id="IPR050833">
    <property type="entry name" value="Poly_Biosynth_Transport"/>
</dbReference>
<evidence type="ECO:0000256" key="3">
    <source>
        <dbReference type="ARBA" id="ARBA00022692"/>
    </source>
</evidence>
<accession>A0ABN1IIA0</accession>
<keyword evidence="8" id="KW-1185">Reference proteome</keyword>
<name>A0ABN1IIA0_9FLAO</name>
<evidence type="ECO:0000256" key="1">
    <source>
        <dbReference type="ARBA" id="ARBA00004651"/>
    </source>
</evidence>
<dbReference type="RefSeq" id="WP_343910627.1">
    <property type="nucleotide sequence ID" value="NZ_BAAAGE010000001.1"/>
</dbReference>
<evidence type="ECO:0000313" key="8">
    <source>
        <dbReference type="Proteomes" id="UP001501758"/>
    </source>
</evidence>
<feature type="transmembrane region" description="Helical" evidence="6">
    <location>
        <begin position="393"/>
        <end position="413"/>
    </location>
</feature>
<proteinExistence type="predicted"/>
<evidence type="ECO:0000256" key="5">
    <source>
        <dbReference type="ARBA" id="ARBA00023136"/>
    </source>
</evidence>
<dbReference type="EMBL" id="BAAAGE010000001">
    <property type="protein sequence ID" value="GAA0714342.1"/>
    <property type="molecule type" value="Genomic_DNA"/>
</dbReference>
<keyword evidence="5 6" id="KW-0472">Membrane</keyword>
<evidence type="ECO:0000313" key="7">
    <source>
        <dbReference type="EMBL" id="GAA0714342.1"/>
    </source>
</evidence>
<feature type="transmembrane region" description="Helical" evidence="6">
    <location>
        <begin position="339"/>
        <end position="359"/>
    </location>
</feature>
<gene>
    <name evidence="7" type="ORF">GCM10009430_07390</name>
</gene>
<feature type="transmembrane region" description="Helical" evidence="6">
    <location>
        <begin position="303"/>
        <end position="327"/>
    </location>
</feature>
<evidence type="ECO:0000256" key="4">
    <source>
        <dbReference type="ARBA" id="ARBA00022989"/>
    </source>
</evidence>
<feature type="transmembrane region" description="Helical" evidence="6">
    <location>
        <begin position="88"/>
        <end position="111"/>
    </location>
</feature>
<sequence>MVKFIKEKFYNLTKNEFFKHVITLVSGTSIAQFIPILISPLLTRLYSPEDFSILGIYISASVILSEVVTGKFELAIMNTDNKDEKTNVISLTVIVISFFSLFFGILFFIFLEKIPFFNFSEKGYWNYLLIPTVFFLGITKLFTFTNIKKRQYKLISVSKVGRSIVQSTLQLSLYLLKYLGLILGFFISSIVEAILLLKGNKKFIQRIEYSVAKATIKRYIKFPLFDMPSSLFNIGTIQAPILLIPSYFGSVYGGLYFHAYKVLMTPISIMGGAIGQVFFEQGSLLKNDPKAFSNLVFKTHKQLFFLSFIPLTLLFVFGEEIFSFVFGDEWKVAGNYASAIIPWAFFNFLVSPITFIITIKEKQQIGFVFLCIMSALRLVALLLGILYFKDSYITIMLFSCISAISYFSYATFMIHNYTTINILKYWSIVIFYALPFYLAVISLKYFL</sequence>
<dbReference type="PANTHER" id="PTHR30250:SF28">
    <property type="entry name" value="POLYSACCHARIDE BIOSYNTHESIS PROTEIN"/>
    <property type="match status" value="1"/>
</dbReference>
<feature type="transmembrane region" description="Helical" evidence="6">
    <location>
        <begin position="425"/>
        <end position="446"/>
    </location>
</feature>
<reference evidence="7 8" key="1">
    <citation type="journal article" date="2019" name="Int. J. Syst. Evol. Microbiol.">
        <title>The Global Catalogue of Microorganisms (GCM) 10K type strain sequencing project: providing services to taxonomists for standard genome sequencing and annotation.</title>
        <authorList>
            <consortium name="The Broad Institute Genomics Platform"/>
            <consortium name="The Broad Institute Genome Sequencing Center for Infectious Disease"/>
            <person name="Wu L."/>
            <person name="Ma J."/>
        </authorList>
    </citation>
    <scope>NUCLEOTIDE SEQUENCE [LARGE SCALE GENOMIC DNA]</scope>
    <source>
        <strain evidence="7 8">JCM 15974</strain>
    </source>
</reference>
<keyword evidence="4 6" id="KW-1133">Transmembrane helix</keyword>
<feature type="transmembrane region" description="Helical" evidence="6">
    <location>
        <begin position="54"/>
        <end position="76"/>
    </location>
</feature>
<feature type="transmembrane region" description="Helical" evidence="6">
    <location>
        <begin position="123"/>
        <end position="142"/>
    </location>
</feature>
<organism evidence="7 8">
    <name type="scientific">Aquimarina litoralis</name>
    <dbReference type="NCBI Taxonomy" id="584605"/>
    <lineage>
        <taxon>Bacteria</taxon>
        <taxon>Pseudomonadati</taxon>
        <taxon>Bacteroidota</taxon>
        <taxon>Flavobacteriia</taxon>
        <taxon>Flavobacteriales</taxon>
        <taxon>Flavobacteriaceae</taxon>
        <taxon>Aquimarina</taxon>
    </lineage>
</organism>
<feature type="transmembrane region" description="Helical" evidence="6">
    <location>
        <begin position="366"/>
        <end position="387"/>
    </location>
</feature>
<feature type="transmembrane region" description="Helical" evidence="6">
    <location>
        <begin position="21"/>
        <end position="42"/>
    </location>
</feature>
<dbReference type="PANTHER" id="PTHR30250">
    <property type="entry name" value="PST FAMILY PREDICTED COLANIC ACID TRANSPORTER"/>
    <property type="match status" value="1"/>
</dbReference>
<keyword evidence="3 6" id="KW-0812">Transmembrane</keyword>
<protein>
    <submittedName>
        <fullName evidence="7">Lipopolysaccharide biosynthesis protein</fullName>
    </submittedName>
</protein>
<comment type="caution">
    <text evidence="7">The sequence shown here is derived from an EMBL/GenBank/DDBJ whole genome shotgun (WGS) entry which is preliminary data.</text>
</comment>
<dbReference type="Pfam" id="PF13440">
    <property type="entry name" value="Polysacc_synt_3"/>
    <property type="match status" value="1"/>
</dbReference>
<keyword evidence="2" id="KW-1003">Cell membrane</keyword>
<evidence type="ECO:0000256" key="6">
    <source>
        <dbReference type="SAM" id="Phobius"/>
    </source>
</evidence>
<dbReference type="Proteomes" id="UP001501758">
    <property type="component" value="Unassembled WGS sequence"/>
</dbReference>
<feature type="transmembrane region" description="Helical" evidence="6">
    <location>
        <begin position="178"/>
        <end position="197"/>
    </location>
</feature>
<comment type="subcellular location">
    <subcellularLocation>
        <location evidence="1">Cell membrane</location>
        <topology evidence="1">Multi-pass membrane protein</topology>
    </subcellularLocation>
</comment>